<keyword evidence="2" id="KW-1133">Transmembrane helix</keyword>
<dbReference type="GO" id="GO:0005524">
    <property type="term" value="F:ATP binding"/>
    <property type="evidence" value="ECO:0007669"/>
    <property type="project" value="InterPro"/>
</dbReference>
<evidence type="ECO:0000259" key="3">
    <source>
        <dbReference type="PROSITE" id="PS50011"/>
    </source>
</evidence>
<reference evidence="4 5" key="1">
    <citation type="submission" date="2017-08" db="EMBL/GenBank/DDBJ databases">
        <title>Draft genome sequence of filamentous cyanobacterium Calothrix elsteri CCALA 953.</title>
        <authorList>
            <person name="Gagunashvili A.N."/>
            <person name="Elster J."/>
            <person name="Andresson O.S."/>
        </authorList>
    </citation>
    <scope>NUCLEOTIDE SEQUENCE [LARGE SCALE GENOMIC DNA]</scope>
    <source>
        <strain evidence="4 5">CCALA 953</strain>
    </source>
</reference>
<keyword evidence="2" id="KW-0812">Transmembrane</keyword>
<feature type="domain" description="Protein kinase" evidence="3">
    <location>
        <begin position="63"/>
        <end position="440"/>
    </location>
</feature>
<sequence length="717" mass="81365">MPIKKNLYQEYRCYCNTPLNCDRPLQTVIDTPEAKHLPVKYCTGCGFPAIIAQNTEIKGNRIYKVTSFLGTRGLGRMYSGVRIDNNQPVVIREYLLPNRSFNDEETRQRKEKFQRVAGVSLADGRNQNFRLINAVEAIKDERGERCYLIIQEVDVSQTLRQYLQENGAMEASQVREVLNQALQTLQFLHTQKLRLPANQIQQGMAHGNISLDSILIKLEKNQNHQSNQQFYIYFCDLAIYESLFEHPTVQASQAKPEEDLIALGLAAFYLCLGRDIDSNSGQPLNPKDDRLWSNTDSHLKLFLHQLIGLDTPFESAEIARKALLQLPKPSQSNSFTTSQQEEKQEKGWNKTWFVFWGILALILLGGGMWYFLRPKYPSLKRENPLWSRLVPNFSDVPNLPPREFTYTAEKNSTWGFILRQKPQTTKLVEETLTKVSNTTFNYQAVQSPDVRVRSLPLDTVRECTIQSCKAYFAITSFPAEDGGLKSQAIASDGLLIYVAHSKKDSNLPQLLKGKISLDSLRKIYTGQITNWKDVDKNLPDLPIKPYAPTEPEAVLLFQKRVLNDDPQSIANYKTVTTQYTQATEETTKVIRAQFDENQAGIIAFGIIGKVWNQCNAYPLAISDSDNKGNAIQPLFKPEGQPIDPDIDLCIKRNYYIDESNFQRYPLGNQLFVVYPKDNSLPPGGSAFCKLLITREGQSLLQKAGLVPLLSLPENACQ</sequence>
<keyword evidence="4" id="KW-0723">Serine/threonine-protein kinase</keyword>
<dbReference type="InterPro" id="IPR011009">
    <property type="entry name" value="Kinase-like_dom_sf"/>
</dbReference>
<dbReference type="PROSITE" id="PS50011">
    <property type="entry name" value="PROTEIN_KINASE_DOM"/>
    <property type="match status" value="1"/>
</dbReference>
<proteinExistence type="predicted"/>
<gene>
    <name evidence="4" type="ORF">CK510_03675</name>
</gene>
<comment type="caution">
    <text evidence="4">The sequence shown here is derived from an EMBL/GenBank/DDBJ whole genome shotgun (WGS) entry which is preliminary data.</text>
</comment>
<dbReference type="Gene3D" id="3.40.190.10">
    <property type="entry name" value="Periplasmic binding protein-like II"/>
    <property type="match status" value="1"/>
</dbReference>
<dbReference type="Gene3D" id="1.10.510.10">
    <property type="entry name" value="Transferase(Phosphotransferase) domain 1"/>
    <property type="match status" value="1"/>
</dbReference>
<evidence type="ECO:0000313" key="4">
    <source>
        <dbReference type="EMBL" id="PAX60083.1"/>
    </source>
</evidence>
<keyword evidence="1" id="KW-0732">Signal</keyword>
<dbReference type="GO" id="GO:0004674">
    <property type="term" value="F:protein serine/threonine kinase activity"/>
    <property type="evidence" value="ECO:0007669"/>
    <property type="project" value="UniProtKB-KW"/>
</dbReference>
<dbReference type="PANTHER" id="PTHR30570">
    <property type="entry name" value="PERIPLASMIC PHOSPHATE BINDING COMPONENT OF PHOSPHATE ABC TRANSPORTER"/>
    <property type="match status" value="1"/>
</dbReference>
<dbReference type="InterPro" id="IPR024370">
    <property type="entry name" value="PBP_domain"/>
</dbReference>
<protein>
    <submittedName>
        <fullName evidence="4">Serine/threonine protein kinase</fullName>
    </submittedName>
</protein>
<dbReference type="SUPFAM" id="SSF56112">
    <property type="entry name" value="Protein kinase-like (PK-like)"/>
    <property type="match status" value="1"/>
</dbReference>
<dbReference type="Proteomes" id="UP000218238">
    <property type="component" value="Unassembled WGS sequence"/>
</dbReference>
<evidence type="ECO:0000256" key="2">
    <source>
        <dbReference type="SAM" id="Phobius"/>
    </source>
</evidence>
<dbReference type="AlphaFoldDB" id="A0A2A2TNQ7"/>
<accession>A0A2A2TNQ7</accession>
<dbReference type="OrthoDB" id="507876at2"/>
<feature type="transmembrane region" description="Helical" evidence="2">
    <location>
        <begin position="352"/>
        <end position="372"/>
    </location>
</feature>
<keyword evidence="4" id="KW-0418">Kinase</keyword>
<dbReference type="SUPFAM" id="SSF53850">
    <property type="entry name" value="Periplasmic binding protein-like II"/>
    <property type="match status" value="1"/>
</dbReference>
<dbReference type="PANTHER" id="PTHR30570:SF1">
    <property type="entry name" value="PHOSPHATE-BINDING PROTEIN PSTS"/>
    <property type="match status" value="1"/>
</dbReference>
<dbReference type="InterPro" id="IPR050811">
    <property type="entry name" value="Phosphate_ABC_transporter"/>
</dbReference>
<dbReference type="Pfam" id="PF12849">
    <property type="entry name" value="PBP_like_2"/>
    <property type="match status" value="1"/>
</dbReference>
<dbReference type="InterPro" id="IPR000719">
    <property type="entry name" value="Prot_kinase_dom"/>
</dbReference>
<organism evidence="4 5">
    <name type="scientific">Brunnivagina elsteri CCALA 953</name>
    <dbReference type="NCBI Taxonomy" id="987040"/>
    <lineage>
        <taxon>Bacteria</taxon>
        <taxon>Bacillati</taxon>
        <taxon>Cyanobacteriota</taxon>
        <taxon>Cyanophyceae</taxon>
        <taxon>Nostocales</taxon>
        <taxon>Calotrichaceae</taxon>
        <taxon>Brunnivagina</taxon>
    </lineage>
</organism>
<evidence type="ECO:0000313" key="5">
    <source>
        <dbReference type="Proteomes" id="UP000218238"/>
    </source>
</evidence>
<keyword evidence="2" id="KW-0472">Membrane</keyword>
<keyword evidence="4" id="KW-0808">Transferase</keyword>
<dbReference type="EMBL" id="NTFS01000023">
    <property type="protein sequence ID" value="PAX60083.1"/>
    <property type="molecule type" value="Genomic_DNA"/>
</dbReference>
<evidence type="ECO:0000256" key="1">
    <source>
        <dbReference type="ARBA" id="ARBA00022729"/>
    </source>
</evidence>
<name>A0A2A2TNQ7_9CYAN</name>
<dbReference type="RefSeq" id="WP_095720403.1">
    <property type="nucleotide sequence ID" value="NZ_NTFS01000023.1"/>
</dbReference>
<keyword evidence="5" id="KW-1185">Reference proteome</keyword>